<evidence type="ECO:0000313" key="2">
    <source>
        <dbReference type="Proteomes" id="UP000054107"/>
    </source>
</evidence>
<protein>
    <submittedName>
        <fullName evidence="1">Uncharacterized protein</fullName>
    </submittedName>
</protein>
<keyword evidence="2" id="KW-1185">Reference proteome</keyword>
<dbReference type="AlphaFoldDB" id="A0A0B7NMN2"/>
<organism evidence="1 2">
    <name type="scientific">Parasitella parasitica</name>
    <dbReference type="NCBI Taxonomy" id="35722"/>
    <lineage>
        <taxon>Eukaryota</taxon>
        <taxon>Fungi</taxon>
        <taxon>Fungi incertae sedis</taxon>
        <taxon>Mucoromycota</taxon>
        <taxon>Mucoromycotina</taxon>
        <taxon>Mucoromycetes</taxon>
        <taxon>Mucorales</taxon>
        <taxon>Mucorineae</taxon>
        <taxon>Mucoraceae</taxon>
        <taxon>Parasitella</taxon>
    </lineage>
</organism>
<accession>A0A0B7NMN2</accession>
<proteinExistence type="predicted"/>
<dbReference type="OrthoDB" id="2240336at2759"/>
<evidence type="ECO:0000313" key="1">
    <source>
        <dbReference type="EMBL" id="CEP16603.1"/>
    </source>
</evidence>
<reference evidence="1 2" key="1">
    <citation type="submission" date="2014-09" db="EMBL/GenBank/DDBJ databases">
        <authorList>
            <person name="Ellenberger Sabrina"/>
        </authorList>
    </citation>
    <scope>NUCLEOTIDE SEQUENCE [LARGE SCALE GENOMIC DNA]</scope>
    <source>
        <strain evidence="1 2">CBS 412.66</strain>
    </source>
</reference>
<gene>
    <name evidence="1" type="primary">PARPA_10875.1 scaffold 41979</name>
</gene>
<name>A0A0B7NMN2_9FUNG</name>
<sequence length="406" mass="46248">MSDQTSTTKYEKKGKPNLHALRGDYSIPEPVKKKFGLDTLLKANAGSWTNPEALIDAYFVNCLTWEPSCEKFFQALSSGLKKFSTSDSETLKARNYAQEVSIFIISNEVINKVRVYYQLTAAKAESKRQEVLAKIHGEAAGAAFVSVGANNLRKRALDQLFAEEESQDEPPQDEAAITTPKKTKETSFVIKKGDHSYQLHTPTKEFFHSPQKPIIENTDRLTCSNYFDLRLSTDTVSECSDGLEREYQDHVRKMRVNSSLISVLGDNYAEFIKHLYEVDMSNFSQEIFNIDHSSYINADNSTFIGFLKQSYNDLCICWNDTQDYQPGGERTLFSEVFLQQFKLFAKMTKLLAFKWIEKKMNDIDHVWLAKKNYVKKDVQLKLLDGIGIMKKNGVNFLMLESSGLVG</sequence>
<dbReference type="EMBL" id="LN733219">
    <property type="protein sequence ID" value="CEP16603.1"/>
    <property type="molecule type" value="Genomic_DNA"/>
</dbReference>
<dbReference type="Proteomes" id="UP000054107">
    <property type="component" value="Unassembled WGS sequence"/>
</dbReference>